<comment type="caution">
    <text evidence="9">The sequence shown here is derived from an EMBL/GenBank/DDBJ whole genome shotgun (WGS) entry which is preliminary data.</text>
</comment>
<evidence type="ECO:0000259" key="7">
    <source>
        <dbReference type="Pfam" id="PF00251"/>
    </source>
</evidence>
<evidence type="ECO:0000256" key="4">
    <source>
        <dbReference type="RuleBase" id="RU362110"/>
    </source>
</evidence>
<dbReference type="Gene3D" id="2.115.10.20">
    <property type="entry name" value="Glycosyl hydrolase domain, family 43"/>
    <property type="match status" value="1"/>
</dbReference>
<name>A0ABR3PQZ2_9PEZI</name>
<dbReference type="SMART" id="SM00640">
    <property type="entry name" value="Glyco_32"/>
    <property type="match status" value="1"/>
</dbReference>
<dbReference type="Pfam" id="PF00251">
    <property type="entry name" value="Glyco_hydro_32N"/>
    <property type="match status" value="1"/>
</dbReference>
<evidence type="ECO:0000256" key="5">
    <source>
        <dbReference type="SAM" id="MobiDB-lite"/>
    </source>
</evidence>
<evidence type="ECO:0000256" key="1">
    <source>
        <dbReference type="ARBA" id="ARBA00009902"/>
    </source>
</evidence>
<dbReference type="RefSeq" id="XP_069204722.1">
    <property type="nucleotide sequence ID" value="XM_069341210.1"/>
</dbReference>
<accession>A0ABR3PQZ2</accession>
<proteinExistence type="inferred from homology"/>
<dbReference type="PANTHER" id="PTHR42800:SF3">
    <property type="entry name" value="GLYCOSYL HYDROLASE FAMILY 32 N-TERMINAL DOMAIN-CONTAINING PROTEIN"/>
    <property type="match status" value="1"/>
</dbReference>
<evidence type="ECO:0000256" key="3">
    <source>
        <dbReference type="ARBA" id="ARBA00023295"/>
    </source>
</evidence>
<organism evidence="9 10">
    <name type="scientific">Neodothiora populina</name>
    <dbReference type="NCBI Taxonomy" id="2781224"/>
    <lineage>
        <taxon>Eukaryota</taxon>
        <taxon>Fungi</taxon>
        <taxon>Dikarya</taxon>
        <taxon>Ascomycota</taxon>
        <taxon>Pezizomycotina</taxon>
        <taxon>Dothideomycetes</taxon>
        <taxon>Dothideomycetidae</taxon>
        <taxon>Dothideales</taxon>
        <taxon>Dothioraceae</taxon>
        <taxon>Neodothiora</taxon>
    </lineage>
</organism>
<feature type="domain" description="Glycosyl hydrolase family 32 C-terminal" evidence="8">
    <location>
        <begin position="502"/>
        <end position="669"/>
    </location>
</feature>
<sequence>MPSILALGSALSIVPLAAAIPHSTPSTVNHTLPNFNSPPPLNLSLLANGSLYYQWRPKARFNHPSDHLGDPTALWQDDNGTFRISALLSNFRTPNVSLTSGIAGATTDDFLTFTDYHNYSNNVEIGPGNKNDMMAVFDGSVIPKGYKGLPTLIFTGANYAPITWSKFYIKGAERQNLAYSEDDGATWILPDIDPVIPEAPNGNNVTGFRDAWVFQYPQIASLLGDVPETWYLTVSGGIHGVGPRVFLYRCNSEDFLDWEFLGVDLEKPVNTTTSLGGFSGGDGSNYECANTIALDHHGENLTHGISFMTVGAESGRDNHSSHWSMWKVGEFAKNNESGVTFQDHATGIVDWGVGYACSTVPDEKTDRRLMLCWTNEDFNTTNEPDFQIGQAGALTLPRELFVKEIENVVADGNAAEPGSWAVITEGLKTVNAAEGVRKAQSSGNKTVNLAALGVRPAKEVLKYRDHAEHIWNQQDTGLSPTALNGTGAHISNNGNVTNAFIPFWQSPQSRHWELQATVEIPSQALRNGDYSDFAAGFTLLRNNVAQPADWPTENATIYYRPSNESFFVTRDVALNSDFVNPQPEIGKLRLFEINDNNSTSYEKLHIRAFLDGSLFEVYVNDLLTISTRIYYWYEDSTDMGFYLQWPSSWSSDNTPESTTVTFSNITVWEGLPNVFPYRPSSTELLIQNRTGFVEPVPNFNADTMVYDGVGPPPLPDAENIPAGLSDEQIASID</sequence>
<dbReference type="Pfam" id="PF08244">
    <property type="entry name" value="Glyco_hydro_32C"/>
    <property type="match status" value="1"/>
</dbReference>
<dbReference type="SUPFAM" id="SSF75005">
    <property type="entry name" value="Arabinanase/levansucrase/invertase"/>
    <property type="match status" value="1"/>
</dbReference>
<dbReference type="SUPFAM" id="SSF49899">
    <property type="entry name" value="Concanavalin A-like lectins/glucanases"/>
    <property type="match status" value="1"/>
</dbReference>
<dbReference type="InterPro" id="IPR001362">
    <property type="entry name" value="Glyco_hydro_32"/>
</dbReference>
<dbReference type="GeneID" id="95975648"/>
<keyword evidence="3 4" id="KW-0326">Glycosidase</keyword>
<evidence type="ECO:0000256" key="2">
    <source>
        <dbReference type="ARBA" id="ARBA00022801"/>
    </source>
</evidence>
<feature type="signal peptide" evidence="6">
    <location>
        <begin position="1"/>
        <end position="19"/>
    </location>
</feature>
<evidence type="ECO:0008006" key="11">
    <source>
        <dbReference type="Google" id="ProtNLM"/>
    </source>
</evidence>
<evidence type="ECO:0000256" key="6">
    <source>
        <dbReference type="SAM" id="SignalP"/>
    </source>
</evidence>
<keyword evidence="6" id="KW-0732">Signal</keyword>
<dbReference type="Gene3D" id="2.60.120.560">
    <property type="entry name" value="Exo-inulinase, domain 1"/>
    <property type="match status" value="1"/>
</dbReference>
<comment type="similarity">
    <text evidence="1 4">Belongs to the glycosyl hydrolase 32 family.</text>
</comment>
<evidence type="ECO:0000313" key="9">
    <source>
        <dbReference type="EMBL" id="KAL1311873.1"/>
    </source>
</evidence>
<dbReference type="EMBL" id="JBFMKM010000001">
    <property type="protein sequence ID" value="KAL1311873.1"/>
    <property type="molecule type" value="Genomic_DNA"/>
</dbReference>
<dbReference type="InterPro" id="IPR013320">
    <property type="entry name" value="ConA-like_dom_sf"/>
</dbReference>
<dbReference type="Proteomes" id="UP001562354">
    <property type="component" value="Unassembled WGS sequence"/>
</dbReference>
<keyword evidence="2 4" id="KW-0378">Hydrolase</keyword>
<evidence type="ECO:0000259" key="8">
    <source>
        <dbReference type="Pfam" id="PF08244"/>
    </source>
</evidence>
<keyword evidence="10" id="KW-1185">Reference proteome</keyword>
<protein>
    <recommendedName>
        <fullName evidence="11">Beta-fructofuranosidase</fullName>
    </recommendedName>
</protein>
<dbReference type="InterPro" id="IPR013148">
    <property type="entry name" value="Glyco_hydro_32_N"/>
</dbReference>
<dbReference type="CDD" id="cd18621">
    <property type="entry name" value="GH32_XdINV-like"/>
    <property type="match status" value="1"/>
</dbReference>
<reference evidence="9 10" key="1">
    <citation type="submission" date="2024-07" db="EMBL/GenBank/DDBJ databases">
        <title>Draft sequence of the Neodothiora populina.</title>
        <authorList>
            <person name="Drown D.D."/>
            <person name="Schuette U.S."/>
            <person name="Buechlein A.B."/>
            <person name="Rusch D.R."/>
            <person name="Winton L.W."/>
            <person name="Adams G.A."/>
        </authorList>
    </citation>
    <scope>NUCLEOTIDE SEQUENCE [LARGE SCALE GENOMIC DNA]</scope>
    <source>
        <strain evidence="9 10">CPC 39397</strain>
    </source>
</reference>
<evidence type="ECO:0000313" key="10">
    <source>
        <dbReference type="Proteomes" id="UP001562354"/>
    </source>
</evidence>
<gene>
    <name evidence="9" type="ORF">AAFC00_001945</name>
</gene>
<dbReference type="InterPro" id="IPR023296">
    <property type="entry name" value="Glyco_hydro_beta-prop_sf"/>
</dbReference>
<feature type="region of interest" description="Disordered" evidence="5">
    <location>
        <begin position="711"/>
        <end position="733"/>
    </location>
</feature>
<dbReference type="PANTHER" id="PTHR42800">
    <property type="entry name" value="EXOINULINASE INUD (AFU_ORTHOLOGUE AFUA_5G00480)"/>
    <property type="match status" value="1"/>
</dbReference>
<dbReference type="InterPro" id="IPR013189">
    <property type="entry name" value="Glyco_hydro_32_C"/>
</dbReference>
<feature type="chain" id="PRO_5047011641" description="Beta-fructofuranosidase" evidence="6">
    <location>
        <begin position="20"/>
        <end position="733"/>
    </location>
</feature>
<feature type="domain" description="Glycosyl hydrolase family 32 N-terminal" evidence="7">
    <location>
        <begin position="115"/>
        <end position="404"/>
    </location>
</feature>